<evidence type="ECO:0000313" key="3">
    <source>
        <dbReference type="Proteomes" id="UP000204179"/>
    </source>
</evidence>
<protein>
    <recommendedName>
        <fullName evidence="1">DUF7412 domain-containing protein</fullName>
    </recommendedName>
</protein>
<evidence type="ECO:0000313" key="2">
    <source>
        <dbReference type="EMBL" id="AKY01983.1"/>
    </source>
</evidence>
<dbReference type="Proteomes" id="UP000204179">
    <property type="component" value="Segment"/>
</dbReference>
<dbReference type="GeneID" id="26518527"/>
<reference evidence="2 3" key="1">
    <citation type="submission" date="2015-07" db="EMBL/GenBank/DDBJ databases">
        <title>Isolation and characterization of JD18-a novel lytic bacteriophage for Klebsiella pneumoniae.</title>
        <authorList>
            <person name="Fan J."/>
            <person name="Zhang X."/>
            <person name="Guo X."/>
            <person name="He P."/>
            <person name="Zhang Y."/>
        </authorList>
    </citation>
    <scope>NUCLEOTIDE SEQUENCE [LARGE SCALE GENOMIC DNA]</scope>
</reference>
<gene>
    <name evidence="2" type="ORF">JD18_112</name>
</gene>
<accession>A0A0K1Y4R9</accession>
<dbReference type="InterPro" id="IPR055835">
    <property type="entry name" value="DUF7412"/>
</dbReference>
<dbReference type="KEGG" id="vg:26518527"/>
<dbReference type="EMBL" id="KT239446">
    <property type="protein sequence ID" value="AKY01983.1"/>
    <property type="molecule type" value="Genomic_DNA"/>
</dbReference>
<feature type="domain" description="DUF7412" evidence="1">
    <location>
        <begin position="1"/>
        <end position="159"/>
    </location>
</feature>
<dbReference type="RefSeq" id="YP_009190693.1">
    <property type="nucleotide sequence ID" value="NC_028686.1"/>
</dbReference>
<sequence length="159" mass="17739">MKTYQEFLNESRLATVGVMTESVGSNLLKFKKGQKMTATLEDGTEIEMDVVGYNYVVDGKLYNKSHAKFDSFDDFTSSIEDESSRKAVASGDARSLMALGHERIKSKQNKPGEDNFALVGYQSGKTSNGYQRTVTMYMRNGKIAFVNDRGAIRYAKSIK</sequence>
<evidence type="ECO:0000259" key="1">
    <source>
        <dbReference type="Pfam" id="PF24183"/>
    </source>
</evidence>
<keyword evidence="3" id="KW-1185">Reference proteome</keyword>
<name>A0A0K1Y4R9_9CAUD</name>
<organism evidence="2 3">
    <name type="scientific">Klebsiella phage JD18</name>
    <dbReference type="NCBI Taxonomy" id="1698360"/>
    <lineage>
        <taxon>Viruses</taxon>
        <taxon>Duplodnaviria</taxon>
        <taxon>Heunggongvirae</taxon>
        <taxon>Uroviricota</taxon>
        <taxon>Caudoviricetes</taxon>
        <taxon>Pantevenvirales</taxon>
        <taxon>Straboviridae</taxon>
        <taxon>Tevenvirinae</taxon>
        <taxon>Jiaodavirus</taxon>
        <taxon>Jiaodavirus jd18</taxon>
    </lineage>
</organism>
<dbReference type="Pfam" id="PF24183">
    <property type="entry name" value="DUF7412"/>
    <property type="match status" value="1"/>
</dbReference>
<proteinExistence type="predicted"/>